<dbReference type="Gene3D" id="3.40.50.1820">
    <property type="entry name" value="alpha/beta hydrolase"/>
    <property type="match status" value="1"/>
</dbReference>
<dbReference type="InterPro" id="IPR003903">
    <property type="entry name" value="UIM_dom"/>
</dbReference>
<dbReference type="Gene3D" id="3.30.40.10">
    <property type="entry name" value="Zinc/RING finger domain, C3HC4 (zinc finger)"/>
    <property type="match status" value="1"/>
</dbReference>
<dbReference type="Pfam" id="PF01738">
    <property type="entry name" value="DLH"/>
    <property type="match status" value="1"/>
</dbReference>
<dbReference type="InterPro" id="IPR001841">
    <property type="entry name" value="Znf_RING"/>
</dbReference>
<feature type="region of interest" description="Disordered" evidence="5">
    <location>
        <begin position="693"/>
        <end position="713"/>
    </location>
</feature>
<dbReference type="SUPFAM" id="SSF57850">
    <property type="entry name" value="RING/U-box"/>
    <property type="match status" value="1"/>
</dbReference>
<dbReference type="GO" id="GO:0008270">
    <property type="term" value="F:zinc ion binding"/>
    <property type="evidence" value="ECO:0007669"/>
    <property type="project" value="UniProtKB-KW"/>
</dbReference>
<keyword evidence="3" id="KW-0862">Zinc</keyword>
<dbReference type="PROSITE" id="PS00518">
    <property type="entry name" value="ZF_RING_1"/>
    <property type="match status" value="1"/>
</dbReference>
<dbReference type="InterPro" id="IPR002925">
    <property type="entry name" value="Dienelactn_hydro"/>
</dbReference>
<keyword evidence="8" id="KW-1185">Reference proteome</keyword>
<dbReference type="Pfam" id="PF00097">
    <property type="entry name" value="zf-C3HC4"/>
    <property type="match status" value="1"/>
</dbReference>
<dbReference type="PROSITE" id="PS50330">
    <property type="entry name" value="UIM"/>
    <property type="match status" value="1"/>
</dbReference>
<evidence type="ECO:0000256" key="5">
    <source>
        <dbReference type="SAM" id="MobiDB-lite"/>
    </source>
</evidence>
<feature type="compositionally biased region" description="Low complexity" evidence="5">
    <location>
        <begin position="9"/>
        <end position="24"/>
    </location>
</feature>
<evidence type="ECO:0000259" key="6">
    <source>
        <dbReference type="PROSITE" id="PS50089"/>
    </source>
</evidence>
<dbReference type="Proteomes" id="UP000799423">
    <property type="component" value="Unassembled WGS sequence"/>
</dbReference>
<dbReference type="OrthoDB" id="302966at2759"/>
<organism evidence="7 8">
    <name type="scientific">Plenodomus tracheiphilus IPT5</name>
    <dbReference type="NCBI Taxonomy" id="1408161"/>
    <lineage>
        <taxon>Eukaryota</taxon>
        <taxon>Fungi</taxon>
        <taxon>Dikarya</taxon>
        <taxon>Ascomycota</taxon>
        <taxon>Pezizomycotina</taxon>
        <taxon>Dothideomycetes</taxon>
        <taxon>Pleosporomycetidae</taxon>
        <taxon>Pleosporales</taxon>
        <taxon>Pleosporineae</taxon>
        <taxon>Leptosphaeriaceae</taxon>
        <taxon>Plenodomus</taxon>
    </lineage>
</organism>
<feature type="region of interest" description="Disordered" evidence="5">
    <location>
        <begin position="355"/>
        <end position="377"/>
    </location>
</feature>
<accession>A0A6A7BM83</accession>
<evidence type="ECO:0000256" key="4">
    <source>
        <dbReference type="PROSITE-ProRule" id="PRU00175"/>
    </source>
</evidence>
<dbReference type="AlphaFoldDB" id="A0A6A7BM83"/>
<feature type="compositionally biased region" description="Basic and acidic residues" evidence="5">
    <location>
        <begin position="367"/>
        <end position="376"/>
    </location>
</feature>
<evidence type="ECO:0000256" key="3">
    <source>
        <dbReference type="ARBA" id="ARBA00022833"/>
    </source>
</evidence>
<dbReference type="InterPro" id="IPR018957">
    <property type="entry name" value="Znf_C3HC4_RING-type"/>
</dbReference>
<evidence type="ECO:0000256" key="2">
    <source>
        <dbReference type="ARBA" id="ARBA00022771"/>
    </source>
</evidence>
<dbReference type="SUPFAM" id="SSF53474">
    <property type="entry name" value="alpha/beta-Hydrolases"/>
    <property type="match status" value="1"/>
</dbReference>
<dbReference type="SMART" id="SM00184">
    <property type="entry name" value="RING"/>
    <property type="match status" value="1"/>
</dbReference>
<dbReference type="EMBL" id="MU006288">
    <property type="protein sequence ID" value="KAF2856493.1"/>
    <property type="molecule type" value="Genomic_DNA"/>
</dbReference>
<feature type="compositionally biased region" description="Basic residues" evidence="5">
    <location>
        <begin position="61"/>
        <end position="70"/>
    </location>
</feature>
<dbReference type="PANTHER" id="PTHR47562">
    <property type="match status" value="1"/>
</dbReference>
<keyword evidence="1" id="KW-0479">Metal-binding</keyword>
<feature type="domain" description="RING-type" evidence="6">
    <location>
        <begin position="185"/>
        <end position="234"/>
    </location>
</feature>
<dbReference type="PANTHER" id="PTHR47562:SF2">
    <property type="entry name" value="CARBOXYMETHYLENEBUTENOLIDASE-RELATED"/>
    <property type="match status" value="1"/>
</dbReference>
<dbReference type="CDD" id="cd16536">
    <property type="entry name" value="RING-HC_RNF10"/>
    <property type="match status" value="1"/>
</dbReference>
<gene>
    <name evidence="7" type="ORF">T440DRAFT_382552</name>
</gene>
<dbReference type="InterPro" id="IPR029058">
    <property type="entry name" value="AB_hydrolase_fold"/>
</dbReference>
<feature type="compositionally biased region" description="Low complexity" evidence="5">
    <location>
        <begin position="631"/>
        <end position="643"/>
    </location>
</feature>
<proteinExistence type="predicted"/>
<feature type="compositionally biased region" description="Polar residues" evidence="5">
    <location>
        <begin position="25"/>
        <end position="60"/>
    </location>
</feature>
<dbReference type="GO" id="GO:0016787">
    <property type="term" value="F:hydrolase activity"/>
    <property type="evidence" value="ECO:0007669"/>
    <property type="project" value="InterPro"/>
</dbReference>
<sequence>MSAIPPPIASSSKATASSGPTSPAQNQPGAVSTSNFFGQQRGTAAGGSTRSSTPRGNQQSKKQHKGSKRFRQTDEDVIDESLAMAPFTNRKGQTSITHLMNFSLPPRPQNHQSHSYGRNYRRNPTWGLGSGYHAVDKARYVHANYRFIVDPRGDYRAQSVDADIHLDWNNVLQILASELSQEASCPICLETPVAPRMARCGHIFCLPCLIRYMQSEDEGKAPEKKARSKKCPLCFDTIYTPETRPVRWYTGQENEAPREGGDVVLRLVVRPAGSTLAMPRDGADALGKDQDIPWYHAAEAMDYARVMRGGEDYLMEQFDLEISKLEQQGKEDEVMFAEDSMEWTKKAIRNIRESKEKFKGIGNPPEEPPKPAEPKVKRAPIVFNEEPGAAPEMYTMRNFLKSGQDFVPNNAASDAPLVSTKEQRAMSTSSHSSKTSHGIASTLAELRNRQHHEQHNTPSEYFFYHALLHYYLSPLDIRILKAAFGSFASFPSTILPRVERISTGHVVDDDLRRRTKYLAHLPYGCEVGFLECDWTDTVAPEVLEQFKPEIEKRRKKHTDKETREEKARLRAEKAEYAEFTSTRRKRPSISERFSADDFRPLASGSGSDAQADGDHTSSSPPWPTRRGDGFASLASPSTSPSAPRTVWGTAVIAGTSPIIGPQDQNDGEDGWLQGWEKDLLQDEDMLAQAQALSLGEGEEAPKKQAGGKKKKGKKITLMSTNARRGAYSMARKGAMNRYNLGTMLIQETHKDVPTKAGGDMRIFLFHPTIPNYPKAKFPGVVVFSEIYQVTGPVARFARQIASQGYIVAAPSSYHEFTGPEALAYDGPGTDKGNEWKITKTVEAYDEDATLSVDTLLALPTCNGRIGATGMCLGGHLAYRCALDPRVVSAICYFATDIHSKTLGAGKNDDSLARVKDIKGELVMIFGKMDNHVPPEGRDLIRKTLHEAGVNFSFYEPAWAQHAFIRDESSKGRYDAALTGICFEMLKELFNRTLRSDLGPRAGGDIEIEDVC</sequence>
<dbReference type="InterPro" id="IPR017907">
    <property type="entry name" value="Znf_RING_CS"/>
</dbReference>
<evidence type="ECO:0000313" key="8">
    <source>
        <dbReference type="Proteomes" id="UP000799423"/>
    </source>
</evidence>
<reference evidence="7" key="1">
    <citation type="submission" date="2020-01" db="EMBL/GenBank/DDBJ databases">
        <authorList>
            <consortium name="DOE Joint Genome Institute"/>
            <person name="Haridas S."/>
            <person name="Albert R."/>
            <person name="Binder M."/>
            <person name="Bloem J."/>
            <person name="Labutti K."/>
            <person name="Salamov A."/>
            <person name="Andreopoulos B."/>
            <person name="Baker S.E."/>
            <person name="Barry K."/>
            <person name="Bills G."/>
            <person name="Bluhm B.H."/>
            <person name="Cannon C."/>
            <person name="Castanera R."/>
            <person name="Culley D.E."/>
            <person name="Daum C."/>
            <person name="Ezra D."/>
            <person name="Gonzalez J.B."/>
            <person name="Henrissat B."/>
            <person name="Kuo A."/>
            <person name="Liang C."/>
            <person name="Lipzen A."/>
            <person name="Lutzoni F."/>
            <person name="Magnuson J."/>
            <person name="Mondo S."/>
            <person name="Nolan M."/>
            <person name="Ohm R."/>
            <person name="Pangilinan J."/>
            <person name="Park H.-J."/>
            <person name="Ramirez L."/>
            <person name="Alfaro M."/>
            <person name="Sun H."/>
            <person name="Tritt A."/>
            <person name="Yoshinaga Y."/>
            <person name="Zwiers L.-H."/>
            <person name="Turgeon B.G."/>
            <person name="Goodwin S.B."/>
            <person name="Spatafora J.W."/>
            <person name="Crous P.W."/>
            <person name="Grigoriev I.V."/>
        </authorList>
    </citation>
    <scope>NUCLEOTIDE SEQUENCE</scope>
    <source>
        <strain evidence="7">IPT5</strain>
    </source>
</reference>
<keyword evidence="2 4" id="KW-0863">Zinc-finger</keyword>
<dbReference type="InterPro" id="IPR013083">
    <property type="entry name" value="Znf_RING/FYVE/PHD"/>
</dbReference>
<evidence type="ECO:0000256" key="1">
    <source>
        <dbReference type="ARBA" id="ARBA00022723"/>
    </source>
</evidence>
<protein>
    <recommendedName>
        <fullName evidence="6">RING-type domain-containing protein</fullName>
    </recommendedName>
</protein>
<feature type="compositionally biased region" description="Low complexity" evidence="5">
    <location>
        <begin position="427"/>
        <end position="437"/>
    </location>
</feature>
<evidence type="ECO:0000313" key="7">
    <source>
        <dbReference type="EMBL" id="KAF2856493.1"/>
    </source>
</evidence>
<feature type="region of interest" description="Disordered" evidence="5">
    <location>
        <begin position="590"/>
        <end position="645"/>
    </location>
</feature>
<name>A0A6A7BM83_9PLEO</name>
<feature type="region of interest" description="Disordered" evidence="5">
    <location>
        <begin position="417"/>
        <end position="439"/>
    </location>
</feature>
<feature type="region of interest" description="Disordered" evidence="5">
    <location>
        <begin position="1"/>
        <end position="77"/>
    </location>
</feature>
<dbReference type="PROSITE" id="PS50089">
    <property type="entry name" value="ZF_RING_2"/>
    <property type="match status" value="1"/>
</dbReference>